<evidence type="ECO:0000313" key="2">
    <source>
        <dbReference type="EMBL" id="SEP53292.1"/>
    </source>
</evidence>
<dbReference type="Pfam" id="PF08240">
    <property type="entry name" value="ADH_N"/>
    <property type="match status" value="1"/>
</dbReference>
<dbReference type="InterPro" id="IPR020843">
    <property type="entry name" value="ER"/>
</dbReference>
<accession>A0A1H8YMM3</accession>
<dbReference type="STRING" id="394193.SAMN04489732_12615"/>
<feature type="domain" description="Enoyl reductase (ER)" evidence="1">
    <location>
        <begin position="10"/>
        <end position="299"/>
    </location>
</feature>
<dbReference type="Gene3D" id="3.90.180.10">
    <property type="entry name" value="Medium-chain alcohol dehydrogenases, catalytic domain"/>
    <property type="match status" value="1"/>
</dbReference>
<dbReference type="Pfam" id="PF13602">
    <property type="entry name" value="ADH_zinc_N_2"/>
    <property type="match status" value="1"/>
</dbReference>
<keyword evidence="3" id="KW-1185">Reference proteome</keyword>
<dbReference type="AlphaFoldDB" id="A0A1H8YMM3"/>
<name>A0A1H8YMM3_9PSEU</name>
<dbReference type="RefSeq" id="WP_245787734.1">
    <property type="nucleotide sequence ID" value="NZ_FOEF01000026.1"/>
</dbReference>
<dbReference type="InterPro" id="IPR013154">
    <property type="entry name" value="ADH-like_N"/>
</dbReference>
<organism evidence="2 3">
    <name type="scientific">Amycolatopsis saalfeldensis</name>
    <dbReference type="NCBI Taxonomy" id="394193"/>
    <lineage>
        <taxon>Bacteria</taxon>
        <taxon>Bacillati</taxon>
        <taxon>Actinomycetota</taxon>
        <taxon>Actinomycetes</taxon>
        <taxon>Pseudonocardiales</taxon>
        <taxon>Pseudonocardiaceae</taxon>
        <taxon>Amycolatopsis</taxon>
    </lineage>
</organism>
<evidence type="ECO:0000259" key="1">
    <source>
        <dbReference type="SMART" id="SM00829"/>
    </source>
</evidence>
<proteinExistence type="predicted"/>
<dbReference type="SMART" id="SM00829">
    <property type="entry name" value="PKS_ER"/>
    <property type="match status" value="1"/>
</dbReference>
<protein>
    <submittedName>
        <fullName evidence="2">NADPH:quinone reductase</fullName>
    </submittedName>
</protein>
<dbReference type="Proteomes" id="UP000198582">
    <property type="component" value="Unassembled WGS sequence"/>
</dbReference>
<dbReference type="EMBL" id="FOEF01000026">
    <property type="protein sequence ID" value="SEP53292.1"/>
    <property type="molecule type" value="Genomic_DNA"/>
</dbReference>
<evidence type="ECO:0000313" key="3">
    <source>
        <dbReference type="Proteomes" id="UP000198582"/>
    </source>
</evidence>
<dbReference type="PANTHER" id="PTHR11695:SF294">
    <property type="entry name" value="RETICULON-4-INTERACTING PROTEIN 1, MITOCHONDRIAL"/>
    <property type="match status" value="1"/>
</dbReference>
<reference evidence="2 3" key="1">
    <citation type="submission" date="2016-10" db="EMBL/GenBank/DDBJ databases">
        <authorList>
            <person name="de Groot N.N."/>
        </authorList>
    </citation>
    <scope>NUCLEOTIDE SEQUENCE [LARGE SCALE GENOMIC DNA]</scope>
    <source>
        <strain evidence="2 3">DSM 44993</strain>
    </source>
</reference>
<sequence>MKRLQYNRYGGPEVMRLAEFEPPRPGPDEVLVRVRAAASNALDWKMRNGELKLMTGRSFPRAMGHDFAGVVEAVGAGVTRLKAGDAVLGVARFRQAGAFAELVTAPEKAVALKPVDLSYEQAAALPTVGVTAYQATAEVRPGQAVFVNGCLGGVGRAAVQFARARGASVAGSCRDTAADEARELGVEPVVGFGFGPAALAGRFDLVFDTPGMLPLAAARRLLKPRGTIVDIVPTPAKMIRSALPGPFRAMMGRPVTADLEEVARTLRLPIARTVPLAEAIQALTELEREQRPKGGKLVITVAGS</sequence>
<dbReference type="SUPFAM" id="SSF51735">
    <property type="entry name" value="NAD(P)-binding Rossmann-fold domains"/>
    <property type="match status" value="1"/>
</dbReference>
<dbReference type="PANTHER" id="PTHR11695">
    <property type="entry name" value="ALCOHOL DEHYDROGENASE RELATED"/>
    <property type="match status" value="1"/>
</dbReference>
<dbReference type="InterPro" id="IPR036291">
    <property type="entry name" value="NAD(P)-bd_dom_sf"/>
</dbReference>
<dbReference type="Gene3D" id="3.40.50.720">
    <property type="entry name" value="NAD(P)-binding Rossmann-like Domain"/>
    <property type="match status" value="1"/>
</dbReference>
<gene>
    <name evidence="2" type="ORF">SAMN04489732_12615</name>
</gene>
<dbReference type="GO" id="GO:0016491">
    <property type="term" value="F:oxidoreductase activity"/>
    <property type="evidence" value="ECO:0007669"/>
    <property type="project" value="InterPro"/>
</dbReference>
<dbReference type="InterPro" id="IPR050700">
    <property type="entry name" value="YIM1/Zinc_Alcohol_DH_Fams"/>
</dbReference>
<dbReference type="CDD" id="cd05289">
    <property type="entry name" value="MDR_like_2"/>
    <property type="match status" value="1"/>
</dbReference>
<dbReference type="SUPFAM" id="SSF50129">
    <property type="entry name" value="GroES-like"/>
    <property type="match status" value="1"/>
</dbReference>
<dbReference type="InterPro" id="IPR011032">
    <property type="entry name" value="GroES-like_sf"/>
</dbReference>